<reference evidence="1" key="1">
    <citation type="submission" date="2022-12" db="EMBL/GenBank/DDBJ databases">
        <authorList>
            <person name="Petersen C."/>
        </authorList>
    </citation>
    <scope>NUCLEOTIDE SEQUENCE</scope>
    <source>
        <strain evidence="1">IBT 15544</strain>
    </source>
</reference>
<accession>A0A9W9JGQ5</accession>
<organism evidence="1 2">
    <name type="scientific">Penicillium cinerascens</name>
    <dbReference type="NCBI Taxonomy" id="70096"/>
    <lineage>
        <taxon>Eukaryota</taxon>
        <taxon>Fungi</taxon>
        <taxon>Dikarya</taxon>
        <taxon>Ascomycota</taxon>
        <taxon>Pezizomycotina</taxon>
        <taxon>Eurotiomycetes</taxon>
        <taxon>Eurotiomycetidae</taxon>
        <taxon>Eurotiales</taxon>
        <taxon>Aspergillaceae</taxon>
        <taxon>Penicillium</taxon>
    </lineage>
</organism>
<dbReference type="GeneID" id="83182426"/>
<dbReference type="AlphaFoldDB" id="A0A9W9JGQ5"/>
<comment type="caution">
    <text evidence="1">The sequence shown here is derived from an EMBL/GenBank/DDBJ whole genome shotgun (WGS) entry which is preliminary data.</text>
</comment>
<dbReference type="OrthoDB" id="4472639at2759"/>
<dbReference type="EMBL" id="JAPQKR010000015">
    <property type="protein sequence ID" value="KAJ5194625.1"/>
    <property type="molecule type" value="Genomic_DNA"/>
</dbReference>
<dbReference type="RefSeq" id="XP_058305113.1">
    <property type="nucleotide sequence ID" value="XM_058455125.1"/>
</dbReference>
<dbReference type="Proteomes" id="UP001150904">
    <property type="component" value="Unassembled WGS sequence"/>
</dbReference>
<sequence>MSNIADYNETLRKVSNSLQNALDTFGPSSHQYRAILGILKECLLDIENEKARTQAQVVDPVMLSAAMGFLKIGE</sequence>
<gene>
    <name evidence="1" type="ORF">N7498_008063</name>
</gene>
<reference evidence="1" key="2">
    <citation type="journal article" date="2023" name="IMA Fungus">
        <title>Comparative genomic study of the Penicillium genus elucidates a diverse pangenome and 15 lateral gene transfer events.</title>
        <authorList>
            <person name="Petersen C."/>
            <person name="Sorensen T."/>
            <person name="Nielsen M.R."/>
            <person name="Sondergaard T.E."/>
            <person name="Sorensen J.L."/>
            <person name="Fitzpatrick D.A."/>
            <person name="Frisvad J.C."/>
            <person name="Nielsen K.L."/>
        </authorList>
    </citation>
    <scope>NUCLEOTIDE SEQUENCE</scope>
    <source>
        <strain evidence="1">IBT 15544</strain>
    </source>
</reference>
<proteinExistence type="predicted"/>
<evidence type="ECO:0000313" key="2">
    <source>
        <dbReference type="Proteomes" id="UP001150904"/>
    </source>
</evidence>
<evidence type="ECO:0000313" key="1">
    <source>
        <dbReference type="EMBL" id="KAJ5194625.1"/>
    </source>
</evidence>
<protein>
    <submittedName>
        <fullName evidence="1">Uncharacterized protein</fullName>
    </submittedName>
</protein>
<keyword evidence="2" id="KW-1185">Reference proteome</keyword>
<name>A0A9W9JGQ5_9EURO</name>